<dbReference type="Proteomes" id="UP000631114">
    <property type="component" value="Unassembled WGS sequence"/>
</dbReference>
<keyword evidence="3" id="KW-1185">Reference proteome</keyword>
<evidence type="ECO:0000313" key="2">
    <source>
        <dbReference type="EMBL" id="KAF9608580.1"/>
    </source>
</evidence>
<keyword evidence="1" id="KW-0812">Transmembrane</keyword>
<keyword evidence="1" id="KW-0472">Membrane</keyword>
<dbReference type="OrthoDB" id="19329at2759"/>
<feature type="non-terminal residue" evidence="2">
    <location>
        <position position="56"/>
    </location>
</feature>
<name>A0A835HYQ3_9MAGN</name>
<dbReference type="EMBL" id="JADFTS010000004">
    <property type="protein sequence ID" value="KAF9608580.1"/>
    <property type="molecule type" value="Genomic_DNA"/>
</dbReference>
<keyword evidence="1" id="KW-1133">Transmembrane helix</keyword>
<sequence>VSWTQKRQDTSFLPGLVLSFILVIYILQSSRDKLARFVRETIAESILPGGGVAKGE</sequence>
<dbReference type="AlphaFoldDB" id="A0A835HYQ3"/>
<protein>
    <submittedName>
        <fullName evidence="2">Uncharacterized protein</fullName>
    </submittedName>
</protein>
<organism evidence="2 3">
    <name type="scientific">Coptis chinensis</name>
    <dbReference type="NCBI Taxonomy" id="261450"/>
    <lineage>
        <taxon>Eukaryota</taxon>
        <taxon>Viridiplantae</taxon>
        <taxon>Streptophyta</taxon>
        <taxon>Embryophyta</taxon>
        <taxon>Tracheophyta</taxon>
        <taxon>Spermatophyta</taxon>
        <taxon>Magnoliopsida</taxon>
        <taxon>Ranunculales</taxon>
        <taxon>Ranunculaceae</taxon>
        <taxon>Coptidoideae</taxon>
        <taxon>Coptis</taxon>
    </lineage>
</organism>
<reference evidence="2 3" key="1">
    <citation type="submission" date="2020-10" db="EMBL/GenBank/DDBJ databases">
        <title>The Coptis chinensis genome and diversification of protoberbering-type alkaloids.</title>
        <authorList>
            <person name="Wang B."/>
            <person name="Shu S."/>
            <person name="Song C."/>
            <person name="Liu Y."/>
        </authorList>
    </citation>
    <scope>NUCLEOTIDE SEQUENCE [LARGE SCALE GENOMIC DNA]</scope>
    <source>
        <strain evidence="2">HL-2020</strain>
        <tissue evidence="2">Leaf</tissue>
    </source>
</reference>
<evidence type="ECO:0000256" key="1">
    <source>
        <dbReference type="SAM" id="Phobius"/>
    </source>
</evidence>
<evidence type="ECO:0000313" key="3">
    <source>
        <dbReference type="Proteomes" id="UP000631114"/>
    </source>
</evidence>
<accession>A0A835HYQ3</accession>
<gene>
    <name evidence="2" type="ORF">IFM89_010012</name>
</gene>
<proteinExistence type="predicted"/>
<comment type="caution">
    <text evidence="2">The sequence shown here is derived from an EMBL/GenBank/DDBJ whole genome shotgun (WGS) entry which is preliminary data.</text>
</comment>
<feature type="transmembrane region" description="Helical" evidence="1">
    <location>
        <begin position="12"/>
        <end position="27"/>
    </location>
</feature>